<evidence type="ECO:0000256" key="1">
    <source>
        <dbReference type="SAM" id="MobiDB-lite"/>
    </source>
</evidence>
<dbReference type="Proteomes" id="UP000759537">
    <property type="component" value="Unassembled WGS sequence"/>
</dbReference>
<name>A0A9P5MZG1_9AGAM</name>
<keyword evidence="3" id="KW-1185">Reference proteome</keyword>
<evidence type="ECO:0000313" key="3">
    <source>
        <dbReference type="Proteomes" id="UP000759537"/>
    </source>
</evidence>
<sequence length="610" mass="68491">MRCKRLNAPQYCTALDETKGHGGTSSPTDSTQRKRKEIVTYNKSHPKTSIAINEPRLMVARSVMTRAIAVAQARPVTTSLQCQEERCQVQTARGVLVVFAVALHDRRIILITAGAAKPPGRNQAKDAQCHCGDHEREGKCAADMLTARRRNRLGREGRNGACDGVDDERRDLVVAREERAARVVCVEGADEGRKTGRRLRGGGGRGRLVRRDIFQDISSTNKEHRCASTKKYCVEVVNSIDPITYSTPAALDNDMTSVLSDSSQARPKKNVPFILHNSNIDHATWAPRAIILACCLPLAVVAFALPGKADIATDIISKLPMSYIANVVAKEVFTLFSEHFKRRTPSHTYGVCASPYCVLNVFNMRCITGWTPFRSPRWQSTRTKHRDEKVLCLVIARTYSKAATLITSVDVHHRQYEWECSATRRGHGVVVGRTHDALRAIKNDQFAHAGLRHSHHPGALRRPLRWCLWIKFIARVAHASHTEAPAITGRIWSPRRILPGLGHTAHSRGYYSYQGDTQRAKAGRSRLRHTDFVWQLGKLSFVWQFITVRGRVHGPSDSRRHRWYFVYDSLELGGLYSIGYISDLFAKAFATEEELGLSTTIRRYAPRPYS</sequence>
<comment type="caution">
    <text evidence="2">The sequence shown here is derived from an EMBL/GenBank/DDBJ whole genome shotgun (WGS) entry which is preliminary data.</text>
</comment>
<protein>
    <submittedName>
        <fullName evidence="2">Uncharacterized protein</fullName>
    </submittedName>
</protein>
<evidence type="ECO:0000313" key="2">
    <source>
        <dbReference type="EMBL" id="KAF8482448.1"/>
    </source>
</evidence>
<accession>A0A9P5MZG1</accession>
<organism evidence="2 3">
    <name type="scientific">Russula ochroleuca</name>
    <dbReference type="NCBI Taxonomy" id="152965"/>
    <lineage>
        <taxon>Eukaryota</taxon>
        <taxon>Fungi</taxon>
        <taxon>Dikarya</taxon>
        <taxon>Basidiomycota</taxon>
        <taxon>Agaricomycotina</taxon>
        <taxon>Agaricomycetes</taxon>
        <taxon>Russulales</taxon>
        <taxon>Russulaceae</taxon>
        <taxon>Russula</taxon>
    </lineage>
</organism>
<feature type="region of interest" description="Disordered" evidence="1">
    <location>
        <begin position="15"/>
        <end position="35"/>
    </location>
</feature>
<dbReference type="EMBL" id="WHVB01000005">
    <property type="protein sequence ID" value="KAF8482448.1"/>
    <property type="molecule type" value="Genomic_DNA"/>
</dbReference>
<gene>
    <name evidence="2" type="ORF">DFH94DRAFT_680525</name>
</gene>
<reference evidence="2" key="2">
    <citation type="journal article" date="2020" name="Nat. Commun.">
        <title>Large-scale genome sequencing of mycorrhizal fungi provides insights into the early evolution of symbiotic traits.</title>
        <authorList>
            <person name="Miyauchi S."/>
            <person name="Kiss E."/>
            <person name="Kuo A."/>
            <person name="Drula E."/>
            <person name="Kohler A."/>
            <person name="Sanchez-Garcia M."/>
            <person name="Morin E."/>
            <person name="Andreopoulos B."/>
            <person name="Barry K.W."/>
            <person name="Bonito G."/>
            <person name="Buee M."/>
            <person name="Carver A."/>
            <person name="Chen C."/>
            <person name="Cichocki N."/>
            <person name="Clum A."/>
            <person name="Culley D."/>
            <person name="Crous P.W."/>
            <person name="Fauchery L."/>
            <person name="Girlanda M."/>
            <person name="Hayes R.D."/>
            <person name="Keri Z."/>
            <person name="LaButti K."/>
            <person name="Lipzen A."/>
            <person name="Lombard V."/>
            <person name="Magnuson J."/>
            <person name="Maillard F."/>
            <person name="Murat C."/>
            <person name="Nolan M."/>
            <person name="Ohm R.A."/>
            <person name="Pangilinan J."/>
            <person name="Pereira M.F."/>
            <person name="Perotto S."/>
            <person name="Peter M."/>
            <person name="Pfister S."/>
            <person name="Riley R."/>
            <person name="Sitrit Y."/>
            <person name="Stielow J.B."/>
            <person name="Szollosi G."/>
            <person name="Zifcakova L."/>
            <person name="Stursova M."/>
            <person name="Spatafora J.W."/>
            <person name="Tedersoo L."/>
            <person name="Vaario L.M."/>
            <person name="Yamada A."/>
            <person name="Yan M."/>
            <person name="Wang P."/>
            <person name="Xu J."/>
            <person name="Bruns T."/>
            <person name="Baldrian P."/>
            <person name="Vilgalys R."/>
            <person name="Dunand C."/>
            <person name="Henrissat B."/>
            <person name="Grigoriev I.V."/>
            <person name="Hibbett D."/>
            <person name="Nagy L.G."/>
            <person name="Martin F.M."/>
        </authorList>
    </citation>
    <scope>NUCLEOTIDE SEQUENCE</scope>
    <source>
        <strain evidence="2">Prilba</strain>
    </source>
</reference>
<dbReference type="AlphaFoldDB" id="A0A9P5MZG1"/>
<reference evidence="2" key="1">
    <citation type="submission" date="2019-10" db="EMBL/GenBank/DDBJ databases">
        <authorList>
            <consortium name="DOE Joint Genome Institute"/>
            <person name="Kuo A."/>
            <person name="Miyauchi S."/>
            <person name="Kiss E."/>
            <person name="Drula E."/>
            <person name="Kohler A."/>
            <person name="Sanchez-Garcia M."/>
            <person name="Andreopoulos B."/>
            <person name="Barry K.W."/>
            <person name="Bonito G."/>
            <person name="Buee M."/>
            <person name="Carver A."/>
            <person name="Chen C."/>
            <person name="Cichocki N."/>
            <person name="Clum A."/>
            <person name="Culley D."/>
            <person name="Crous P.W."/>
            <person name="Fauchery L."/>
            <person name="Girlanda M."/>
            <person name="Hayes R."/>
            <person name="Keri Z."/>
            <person name="LaButti K."/>
            <person name="Lipzen A."/>
            <person name="Lombard V."/>
            <person name="Magnuson J."/>
            <person name="Maillard F."/>
            <person name="Morin E."/>
            <person name="Murat C."/>
            <person name="Nolan M."/>
            <person name="Ohm R."/>
            <person name="Pangilinan J."/>
            <person name="Pereira M."/>
            <person name="Perotto S."/>
            <person name="Peter M."/>
            <person name="Riley R."/>
            <person name="Sitrit Y."/>
            <person name="Stielow B."/>
            <person name="Szollosi G."/>
            <person name="Zifcakova L."/>
            <person name="Stursova M."/>
            <person name="Spatafora J.W."/>
            <person name="Tedersoo L."/>
            <person name="Vaario L.-M."/>
            <person name="Yamada A."/>
            <person name="Yan M."/>
            <person name="Wang P."/>
            <person name="Xu J."/>
            <person name="Bruns T."/>
            <person name="Baldrian P."/>
            <person name="Vilgalys R."/>
            <person name="Henrissat B."/>
            <person name="Grigoriev I.V."/>
            <person name="Hibbett D."/>
            <person name="Nagy L.G."/>
            <person name="Martin F.M."/>
        </authorList>
    </citation>
    <scope>NUCLEOTIDE SEQUENCE</scope>
    <source>
        <strain evidence="2">Prilba</strain>
    </source>
</reference>
<proteinExistence type="predicted"/>